<dbReference type="AlphaFoldDB" id="A0A9P0DGC6"/>
<organism evidence="3 4">
    <name type="scientific">Ceutorhynchus assimilis</name>
    <name type="common">cabbage seed weevil</name>
    <dbReference type="NCBI Taxonomy" id="467358"/>
    <lineage>
        <taxon>Eukaryota</taxon>
        <taxon>Metazoa</taxon>
        <taxon>Ecdysozoa</taxon>
        <taxon>Arthropoda</taxon>
        <taxon>Hexapoda</taxon>
        <taxon>Insecta</taxon>
        <taxon>Pterygota</taxon>
        <taxon>Neoptera</taxon>
        <taxon>Endopterygota</taxon>
        <taxon>Coleoptera</taxon>
        <taxon>Polyphaga</taxon>
        <taxon>Cucujiformia</taxon>
        <taxon>Curculionidae</taxon>
        <taxon>Ceutorhynchinae</taxon>
        <taxon>Ceutorhynchus</taxon>
    </lineage>
</organism>
<gene>
    <name evidence="3" type="ORF">CEUTPL_LOCUS1022</name>
</gene>
<sequence length="620" mass="71252">MSFDVEKFLEAQRIELLKEKENLCLLENIKDEENANKENISEIKQNAAQEVKNYQFYRKRKKDVDKFNDCLGKSPLIVKDKDFKNAVPSVVEPLDLNSCYDIVLEDKKPGFIGKYNSFLSNSWSSDESTGIGVLGRGATYGSLLPTLRRGEYAPPHLRRPSRLRAAPHSGLGEYDANTDRGGGFLTTSRKQLLGDNSVKNDRDVTSGVIPPRTATDALVDAALRRRSGSVYVDQRLTSAQNDILLRATCSGKMDKPKSILSNRRTGSGGRYNTSLDFSATSSFLDGFNYTERNDDLERERIKRETYQQELRLQIEEKRHLAALRDEQERRERDLEQRRLEQQLLRMREEEVEEDQRRQRRTELMRRHSDDLLRRKTELHELQRPWRRHADSESGNLDTYGLGTPSYVPPVTRRAPASPYSSSSYNTVPSATSVFPPPETSSSSRYHPSSRYYESPSTTSYPGSSILRKSYDTVPLPRGHIRKFDRFDSLSRIDSLSHRLETMSVKGDDLSDRRQSATQQDLSLSRSPRLRRRNSSSRFEDYSPLPVPVLKARSPVAKELRNAVPFSSDAHRRWQQVESPRSSSILTQLSSIRAQLQREQLRMDESLRRDGLMRTRTTEDY</sequence>
<keyword evidence="1" id="KW-0175">Coiled coil</keyword>
<evidence type="ECO:0000313" key="4">
    <source>
        <dbReference type="Proteomes" id="UP001152799"/>
    </source>
</evidence>
<dbReference type="EMBL" id="OU892277">
    <property type="protein sequence ID" value="CAH1121925.1"/>
    <property type="molecule type" value="Genomic_DNA"/>
</dbReference>
<dbReference type="OrthoDB" id="7735955at2759"/>
<dbReference type="Proteomes" id="UP001152799">
    <property type="component" value="Chromosome 1"/>
</dbReference>
<feature type="coiled-coil region" evidence="1">
    <location>
        <begin position="296"/>
        <end position="340"/>
    </location>
</feature>
<reference evidence="3" key="1">
    <citation type="submission" date="2022-01" db="EMBL/GenBank/DDBJ databases">
        <authorList>
            <person name="King R."/>
        </authorList>
    </citation>
    <scope>NUCLEOTIDE SEQUENCE</scope>
</reference>
<evidence type="ECO:0000256" key="1">
    <source>
        <dbReference type="SAM" id="Coils"/>
    </source>
</evidence>
<feature type="compositionally biased region" description="Low complexity" evidence="2">
    <location>
        <begin position="411"/>
        <end position="432"/>
    </location>
</feature>
<proteinExistence type="predicted"/>
<protein>
    <submittedName>
        <fullName evidence="3">Uncharacterized protein</fullName>
    </submittedName>
</protein>
<feature type="compositionally biased region" description="Low complexity" evidence="2">
    <location>
        <begin position="439"/>
        <end position="456"/>
    </location>
</feature>
<name>A0A9P0DGC6_9CUCU</name>
<accession>A0A9P0DGC6</accession>
<evidence type="ECO:0000313" key="3">
    <source>
        <dbReference type="EMBL" id="CAH1121925.1"/>
    </source>
</evidence>
<keyword evidence="4" id="KW-1185">Reference proteome</keyword>
<feature type="region of interest" description="Disordered" evidence="2">
    <location>
        <begin position="383"/>
        <end position="470"/>
    </location>
</feature>
<evidence type="ECO:0000256" key="2">
    <source>
        <dbReference type="SAM" id="MobiDB-lite"/>
    </source>
</evidence>
<feature type="region of interest" description="Disordered" evidence="2">
    <location>
        <begin position="506"/>
        <end position="538"/>
    </location>
</feature>